<evidence type="ECO:0000259" key="4">
    <source>
        <dbReference type="PROSITE" id="PS50949"/>
    </source>
</evidence>
<evidence type="ECO:0000313" key="5">
    <source>
        <dbReference type="EMBL" id="SPY36268.1"/>
    </source>
</evidence>
<sequence length="68" mass="7738">MNEDLKTGDSIPSMRVLAKNLKVAVITVQKAYENLQKDGFIETIHGKAVYISKNIELQKIETYKEVEI</sequence>
<dbReference type="GO" id="GO:0003677">
    <property type="term" value="F:DNA binding"/>
    <property type="evidence" value="ECO:0007669"/>
    <property type="project" value="UniProtKB-KW"/>
</dbReference>
<dbReference type="InterPro" id="IPR036388">
    <property type="entry name" value="WH-like_DNA-bd_sf"/>
</dbReference>
<dbReference type="PANTHER" id="PTHR38445:SF7">
    <property type="entry name" value="GNTR-FAMILY TRANSCRIPTIONAL REGULATOR"/>
    <property type="match status" value="1"/>
</dbReference>
<dbReference type="SUPFAM" id="SSF46785">
    <property type="entry name" value="Winged helix' DNA-binding domain"/>
    <property type="match status" value="1"/>
</dbReference>
<protein>
    <submittedName>
        <fullName evidence="5">Trehalose operon repressor</fullName>
    </submittedName>
</protein>
<evidence type="ECO:0000256" key="3">
    <source>
        <dbReference type="ARBA" id="ARBA00023163"/>
    </source>
</evidence>
<dbReference type="Proteomes" id="UP000250070">
    <property type="component" value="Unassembled WGS sequence"/>
</dbReference>
<organism evidence="5 6">
    <name type="scientific">Peptoniphilus harei</name>
    <dbReference type="NCBI Taxonomy" id="54005"/>
    <lineage>
        <taxon>Bacteria</taxon>
        <taxon>Bacillati</taxon>
        <taxon>Bacillota</taxon>
        <taxon>Tissierellia</taxon>
        <taxon>Tissierellales</taxon>
        <taxon>Peptoniphilaceae</taxon>
        <taxon>Peptoniphilus</taxon>
    </lineage>
</organism>
<evidence type="ECO:0000256" key="2">
    <source>
        <dbReference type="ARBA" id="ARBA00023125"/>
    </source>
</evidence>
<dbReference type="GO" id="GO:0003700">
    <property type="term" value="F:DNA-binding transcription factor activity"/>
    <property type="evidence" value="ECO:0007669"/>
    <property type="project" value="InterPro"/>
</dbReference>
<dbReference type="InterPro" id="IPR000524">
    <property type="entry name" value="Tscrpt_reg_HTH_GntR"/>
</dbReference>
<dbReference type="Pfam" id="PF00392">
    <property type="entry name" value="GntR"/>
    <property type="match status" value="1"/>
</dbReference>
<keyword evidence="2" id="KW-0238">DNA-binding</keyword>
<feature type="domain" description="HTH gntR-type" evidence="4">
    <location>
        <begin position="1"/>
        <end position="54"/>
    </location>
</feature>
<name>A0A2X1X066_9FIRM</name>
<dbReference type="Gene3D" id="1.10.10.10">
    <property type="entry name" value="Winged helix-like DNA-binding domain superfamily/Winged helix DNA-binding domain"/>
    <property type="match status" value="1"/>
</dbReference>
<keyword evidence="1" id="KW-0805">Transcription regulation</keyword>
<dbReference type="InterPro" id="IPR036390">
    <property type="entry name" value="WH_DNA-bd_sf"/>
</dbReference>
<evidence type="ECO:0000313" key="6">
    <source>
        <dbReference type="Proteomes" id="UP000250070"/>
    </source>
</evidence>
<reference evidence="5 6" key="1">
    <citation type="submission" date="2018-06" db="EMBL/GenBank/DDBJ databases">
        <authorList>
            <consortium name="Pathogen Informatics"/>
            <person name="Doyle S."/>
        </authorList>
    </citation>
    <scope>NUCLEOTIDE SEQUENCE [LARGE SCALE GENOMIC DNA]</scope>
    <source>
        <strain evidence="5 6">NCTC13076</strain>
    </source>
</reference>
<dbReference type="EMBL" id="UATM01000016">
    <property type="protein sequence ID" value="SPY36268.1"/>
    <property type="molecule type" value="Genomic_DNA"/>
</dbReference>
<evidence type="ECO:0000256" key="1">
    <source>
        <dbReference type="ARBA" id="ARBA00023015"/>
    </source>
</evidence>
<dbReference type="PANTHER" id="PTHR38445">
    <property type="entry name" value="HTH-TYPE TRANSCRIPTIONAL REPRESSOR YTRA"/>
    <property type="match status" value="1"/>
</dbReference>
<proteinExistence type="predicted"/>
<keyword evidence="3" id="KW-0804">Transcription</keyword>
<dbReference type="PROSITE" id="PS50949">
    <property type="entry name" value="HTH_GNTR"/>
    <property type="match status" value="1"/>
</dbReference>
<dbReference type="AlphaFoldDB" id="A0A2X1X066"/>
<gene>
    <name evidence="5" type="ORF">NCTC13076_00196</name>
</gene>
<accession>A0A2X1X066</accession>